<dbReference type="Proteomes" id="UP000657918">
    <property type="component" value="Unassembled WGS sequence"/>
</dbReference>
<proteinExistence type="predicted"/>
<accession>A0A835MNV9</accession>
<sequence>MEKITSCSREYSSSQSEEYKKPLLSYRSLNFEDSMLISCALVVATQLENVGSATAMHDMYSQRGFVGLGLRVFKNLPNRNILSY</sequence>
<name>A0A835MNV9_9ROSI</name>
<dbReference type="AlphaFoldDB" id="A0A835MNV9"/>
<keyword evidence="2" id="KW-1185">Reference proteome</keyword>
<evidence type="ECO:0000313" key="1">
    <source>
        <dbReference type="EMBL" id="KAF9667911.1"/>
    </source>
</evidence>
<reference evidence="1 2" key="1">
    <citation type="submission" date="2020-10" db="EMBL/GenBank/DDBJ databases">
        <title>Plant Genome Project.</title>
        <authorList>
            <person name="Zhang R.-G."/>
        </authorList>
    </citation>
    <scope>NUCLEOTIDE SEQUENCE [LARGE SCALE GENOMIC DNA]</scope>
    <source>
        <strain evidence="1">FAFU-HL-1</strain>
        <tissue evidence="1">Leaf</tissue>
    </source>
</reference>
<protein>
    <submittedName>
        <fullName evidence="1">Uncharacterized protein</fullName>
    </submittedName>
</protein>
<organism evidence="1 2">
    <name type="scientific">Salix dunnii</name>
    <dbReference type="NCBI Taxonomy" id="1413687"/>
    <lineage>
        <taxon>Eukaryota</taxon>
        <taxon>Viridiplantae</taxon>
        <taxon>Streptophyta</taxon>
        <taxon>Embryophyta</taxon>
        <taxon>Tracheophyta</taxon>
        <taxon>Spermatophyta</taxon>
        <taxon>Magnoliopsida</taxon>
        <taxon>eudicotyledons</taxon>
        <taxon>Gunneridae</taxon>
        <taxon>Pentapetalae</taxon>
        <taxon>rosids</taxon>
        <taxon>fabids</taxon>
        <taxon>Malpighiales</taxon>
        <taxon>Salicaceae</taxon>
        <taxon>Saliceae</taxon>
        <taxon>Salix</taxon>
    </lineage>
</organism>
<dbReference type="EMBL" id="JADGMS010000015">
    <property type="protein sequence ID" value="KAF9667911.1"/>
    <property type="molecule type" value="Genomic_DNA"/>
</dbReference>
<comment type="caution">
    <text evidence="1">The sequence shown here is derived from an EMBL/GenBank/DDBJ whole genome shotgun (WGS) entry which is preliminary data.</text>
</comment>
<gene>
    <name evidence="1" type="ORF">SADUNF_Sadunf15G0072400</name>
</gene>
<evidence type="ECO:0000313" key="2">
    <source>
        <dbReference type="Proteomes" id="UP000657918"/>
    </source>
</evidence>